<gene>
    <name evidence="5" type="primary">yvoA_14</name>
    <name evidence="5" type="ORF">SDC9_71094</name>
</gene>
<dbReference type="GO" id="GO:0003677">
    <property type="term" value="F:DNA binding"/>
    <property type="evidence" value="ECO:0007669"/>
    <property type="project" value="UniProtKB-KW"/>
</dbReference>
<dbReference type="Pfam" id="PF07702">
    <property type="entry name" value="UTRA"/>
    <property type="match status" value="1"/>
</dbReference>
<dbReference type="InterPro" id="IPR000524">
    <property type="entry name" value="Tscrpt_reg_HTH_GntR"/>
</dbReference>
<dbReference type="CDD" id="cd07377">
    <property type="entry name" value="WHTH_GntR"/>
    <property type="match status" value="1"/>
</dbReference>
<evidence type="ECO:0000256" key="1">
    <source>
        <dbReference type="ARBA" id="ARBA00023015"/>
    </source>
</evidence>
<dbReference type="AlphaFoldDB" id="A0A644Y9M0"/>
<dbReference type="InterPro" id="IPR050679">
    <property type="entry name" value="Bact_HTH_transcr_reg"/>
</dbReference>
<reference evidence="5" key="1">
    <citation type="submission" date="2019-08" db="EMBL/GenBank/DDBJ databases">
        <authorList>
            <person name="Kucharzyk K."/>
            <person name="Murdoch R.W."/>
            <person name="Higgins S."/>
            <person name="Loffler F."/>
        </authorList>
    </citation>
    <scope>NUCLEOTIDE SEQUENCE</scope>
</reference>
<keyword evidence="2" id="KW-0238">DNA-binding</keyword>
<evidence type="ECO:0000259" key="4">
    <source>
        <dbReference type="PROSITE" id="PS50949"/>
    </source>
</evidence>
<dbReference type="Gene3D" id="1.10.10.10">
    <property type="entry name" value="Winged helix-like DNA-binding domain superfamily/Winged helix DNA-binding domain"/>
    <property type="match status" value="1"/>
</dbReference>
<name>A0A644Y9M0_9ZZZZ</name>
<keyword evidence="1" id="KW-0805">Transcription regulation</keyword>
<dbReference type="GO" id="GO:0045892">
    <property type="term" value="P:negative regulation of DNA-templated transcription"/>
    <property type="evidence" value="ECO:0007669"/>
    <property type="project" value="TreeGrafter"/>
</dbReference>
<dbReference type="SUPFAM" id="SSF64288">
    <property type="entry name" value="Chorismate lyase-like"/>
    <property type="match status" value="1"/>
</dbReference>
<evidence type="ECO:0000313" key="5">
    <source>
        <dbReference type="EMBL" id="MPM24611.1"/>
    </source>
</evidence>
<dbReference type="InterPro" id="IPR036388">
    <property type="entry name" value="WH-like_DNA-bd_sf"/>
</dbReference>
<accession>A0A644Y9M0</accession>
<sequence length="252" mass="29255">MKLKIDRSSPVPLHKQAEMLLRDLIAKEEYKEGKMLPNEVELSEQLKISRNTLRQSINTLVTEGLLIRKKGVGTRVAEKNLYSEATNWLSFSQEMKLLGIKIENFELHISKQAPTENAKQFFGITDDIKILRLERLRGKENFPFVYFHSEFNPNIKLDGTENFIRPLYEILENDYNIIVKTSREEIRAAGADQFIATKLEIEVGDPILIRKRFVSDVNNLPIEYNIGWYRADSFSYKIESIREPKTSSQNSL</sequence>
<comment type="caution">
    <text evidence="5">The sequence shown here is derived from an EMBL/GenBank/DDBJ whole genome shotgun (WGS) entry which is preliminary data.</text>
</comment>
<dbReference type="InterPro" id="IPR028978">
    <property type="entry name" value="Chorismate_lyase_/UTRA_dom_sf"/>
</dbReference>
<dbReference type="SMART" id="SM00866">
    <property type="entry name" value="UTRA"/>
    <property type="match status" value="1"/>
</dbReference>
<feature type="domain" description="HTH gntR-type" evidence="4">
    <location>
        <begin position="11"/>
        <end position="79"/>
    </location>
</feature>
<evidence type="ECO:0000256" key="3">
    <source>
        <dbReference type="ARBA" id="ARBA00023163"/>
    </source>
</evidence>
<dbReference type="EMBL" id="VSSQ01004302">
    <property type="protein sequence ID" value="MPM24611.1"/>
    <property type="molecule type" value="Genomic_DNA"/>
</dbReference>
<dbReference type="InterPro" id="IPR011663">
    <property type="entry name" value="UTRA"/>
</dbReference>
<dbReference type="Gene3D" id="3.40.1410.10">
    <property type="entry name" value="Chorismate lyase-like"/>
    <property type="match status" value="1"/>
</dbReference>
<dbReference type="PANTHER" id="PTHR44846:SF1">
    <property type="entry name" value="MANNOSYL-D-GLYCERATE TRANSPORT_METABOLISM SYSTEM REPRESSOR MNGR-RELATED"/>
    <property type="match status" value="1"/>
</dbReference>
<dbReference type="SMART" id="SM00345">
    <property type="entry name" value="HTH_GNTR"/>
    <property type="match status" value="1"/>
</dbReference>
<dbReference type="PANTHER" id="PTHR44846">
    <property type="entry name" value="MANNOSYL-D-GLYCERATE TRANSPORT/METABOLISM SYSTEM REPRESSOR MNGR-RELATED"/>
    <property type="match status" value="1"/>
</dbReference>
<dbReference type="Pfam" id="PF00392">
    <property type="entry name" value="GntR"/>
    <property type="match status" value="1"/>
</dbReference>
<proteinExistence type="predicted"/>
<dbReference type="GO" id="GO:0003700">
    <property type="term" value="F:DNA-binding transcription factor activity"/>
    <property type="evidence" value="ECO:0007669"/>
    <property type="project" value="InterPro"/>
</dbReference>
<protein>
    <submittedName>
        <fullName evidence="5">HTH-type transcriptional repressor YvoA</fullName>
    </submittedName>
</protein>
<dbReference type="InterPro" id="IPR036390">
    <property type="entry name" value="WH_DNA-bd_sf"/>
</dbReference>
<dbReference type="PROSITE" id="PS50949">
    <property type="entry name" value="HTH_GNTR"/>
    <property type="match status" value="1"/>
</dbReference>
<organism evidence="5">
    <name type="scientific">bioreactor metagenome</name>
    <dbReference type="NCBI Taxonomy" id="1076179"/>
    <lineage>
        <taxon>unclassified sequences</taxon>
        <taxon>metagenomes</taxon>
        <taxon>ecological metagenomes</taxon>
    </lineage>
</organism>
<keyword evidence="3" id="KW-0804">Transcription</keyword>
<evidence type="ECO:0000256" key="2">
    <source>
        <dbReference type="ARBA" id="ARBA00023125"/>
    </source>
</evidence>
<dbReference type="PRINTS" id="PR00035">
    <property type="entry name" value="HTHGNTR"/>
</dbReference>
<dbReference type="SUPFAM" id="SSF46785">
    <property type="entry name" value="Winged helix' DNA-binding domain"/>
    <property type="match status" value="1"/>
</dbReference>